<dbReference type="Proteomes" id="UP000095286">
    <property type="component" value="Unplaced"/>
</dbReference>
<accession>A0AC35TT27</accession>
<sequence length="280" mass="32736">MNRSQLNGNTYSGPQFGDSLRIYELEEEKIIRRRRHYKYGIALILLVGCIYLMMDVMQIGYKEPLMDKETVNKVKKYVNEASPLLNKPRSCQDHFKADFVEHGTDEYQEVDLNFGDMCLTNSTLPDPEFAIAFVFDNYFNFKMLDSVLNLLYHKKHLYCIISNNNKMNSQDLANLYKMDQCLPNVFVVTKREEVDGHGLECLNLIRNKPWNYTILLDNEDVPIKRITQFPSILKLLNGSSDMNIKEVRQVNANILDHFTYDKLDIFKNESLNKLSNVSYQ</sequence>
<organism evidence="1 2">
    <name type="scientific">Rhabditophanes sp. KR3021</name>
    <dbReference type="NCBI Taxonomy" id="114890"/>
    <lineage>
        <taxon>Eukaryota</taxon>
        <taxon>Metazoa</taxon>
        <taxon>Ecdysozoa</taxon>
        <taxon>Nematoda</taxon>
        <taxon>Chromadorea</taxon>
        <taxon>Rhabditida</taxon>
        <taxon>Tylenchina</taxon>
        <taxon>Panagrolaimomorpha</taxon>
        <taxon>Strongyloidoidea</taxon>
        <taxon>Alloionematidae</taxon>
        <taxon>Rhabditophanes</taxon>
    </lineage>
</organism>
<evidence type="ECO:0000313" key="2">
    <source>
        <dbReference type="WBParaSite" id="RSKR_0000400700.1"/>
    </source>
</evidence>
<protein>
    <submittedName>
        <fullName evidence="2">Glyco_trans_2-like domain-containing protein</fullName>
    </submittedName>
</protein>
<dbReference type="WBParaSite" id="RSKR_0000400700.1">
    <property type="protein sequence ID" value="RSKR_0000400700.1"/>
    <property type="gene ID" value="RSKR_0000400700"/>
</dbReference>
<proteinExistence type="predicted"/>
<reference evidence="2" key="1">
    <citation type="submission" date="2016-11" db="UniProtKB">
        <authorList>
            <consortium name="WormBaseParasite"/>
        </authorList>
    </citation>
    <scope>IDENTIFICATION</scope>
    <source>
        <strain evidence="2">KR3021</strain>
    </source>
</reference>
<name>A0AC35TT27_9BILA</name>
<evidence type="ECO:0000313" key="1">
    <source>
        <dbReference type="Proteomes" id="UP000095286"/>
    </source>
</evidence>